<dbReference type="EMBL" id="JAAAPU010000008">
    <property type="protein sequence ID" value="KAF4208627.1"/>
    <property type="molecule type" value="Genomic_DNA"/>
</dbReference>
<reference evidence="4" key="4">
    <citation type="submission" date="2020-04" db="EMBL/GenBank/DDBJ databases">
        <authorList>
            <person name="Santos R.A.C."/>
            <person name="Steenwyk J.L."/>
            <person name="Rivero-Menendez O."/>
            <person name="Mead M.E."/>
            <person name="Silva L.P."/>
            <person name="Bastos R.W."/>
            <person name="Alastruey-Izquierdo A."/>
            <person name="Goldman G.H."/>
            <person name="Rokas A."/>
        </authorList>
    </citation>
    <scope>NUCLEOTIDE SEQUENCE</scope>
    <source>
        <strain evidence="4">CNM-CM8927</strain>
    </source>
</reference>
<feature type="region of interest" description="Disordered" evidence="1">
    <location>
        <begin position="1"/>
        <end position="33"/>
    </location>
</feature>
<evidence type="ECO:0000313" key="5">
    <source>
        <dbReference type="Proteomes" id="UP000051487"/>
    </source>
</evidence>
<dbReference type="PANTHER" id="PTHR42085">
    <property type="entry name" value="F-BOX DOMAIN-CONTAINING PROTEIN"/>
    <property type="match status" value="1"/>
</dbReference>
<organism evidence="2 5">
    <name type="scientific">Aspergillus lentulus</name>
    <dbReference type="NCBI Taxonomy" id="293939"/>
    <lineage>
        <taxon>Eukaryota</taxon>
        <taxon>Fungi</taxon>
        <taxon>Dikarya</taxon>
        <taxon>Ascomycota</taxon>
        <taxon>Pezizomycotina</taxon>
        <taxon>Eurotiomycetes</taxon>
        <taxon>Eurotiomycetidae</taxon>
        <taxon>Eurotiales</taxon>
        <taxon>Aspergillaceae</taxon>
        <taxon>Aspergillus</taxon>
        <taxon>Aspergillus subgen. Fumigati</taxon>
    </lineage>
</organism>
<comment type="caution">
    <text evidence="2">The sequence shown here is derived from an EMBL/GenBank/DDBJ whole genome shotgun (WGS) entry which is preliminary data.</text>
</comment>
<evidence type="ECO:0000313" key="4">
    <source>
        <dbReference type="EMBL" id="KAF4208627.1"/>
    </source>
</evidence>
<evidence type="ECO:0000313" key="3">
    <source>
        <dbReference type="EMBL" id="GFF86570.1"/>
    </source>
</evidence>
<dbReference type="Proteomes" id="UP000051487">
    <property type="component" value="Unassembled WGS sequence"/>
</dbReference>
<reference evidence="2 5" key="1">
    <citation type="submission" date="2015-11" db="EMBL/GenBank/DDBJ databases">
        <title>Aspergillus lentulus strain IFM 54703T.</title>
        <authorList>
            <person name="Kusuya Y."/>
            <person name="Sakai K."/>
            <person name="Kamei K."/>
            <person name="Takahashi H."/>
            <person name="Yaguchi T."/>
        </authorList>
    </citation>
    <scope>NUCLEOTIDE SEQUENCE [LARGE SCALE GENOMIC DNA]</scope>
    <source>
        <strain evidence="2 5">IFM 54703</strain>
    </source>
</reference>
<name>A0AAN4PIA9_ASPLE</name>
<reference evidence="4" key="2">
    <citation type="journal article" date="2020" name="bioRxiv">
        <title>Genomic and phenotypic heterogeneity of clinical isolates of the human pathogens Aspergillus fumigatus, Aspergillus lentulus and Aspergillus fumigatiaffinis.</title>
        <authorList>
            <person name="dos Santos R.A.C."/>
            <person name="Steenwyk J.L."/>
            <person name="Rivero-Menendez O."/>
            <person name="Mead M.E."/>
            <person name="Silva L.P."/>
            <person name="Bastos R.W."/>
            <person name="Alastruey-Izquierdo A."/>
            <person name="Goldman G.H."/>
            <person name="Rokas A."/>
        </authorList>
    </citation>
    <scope>NUCLEOTIDE SEQUENCE</scope>
    <source>
        <strain evidence="4">CNM-CM8927</strain>
    </source>
</reference>
<reference evidence="3 6" key="3">
    <citation type="submission" date="2020-01" db="EMBL/GenBank/DDBJ databases">
        <title>Draft genome sequence of Aspergillus lentulus IFM 60648.</title>
        <authorList>
            <person name="Takahashi H."/>
            <person name="Yaguchi T."/>
        </authorList>
    </citation>
    <scope>NUCLEOTIDE SEQUENCE [LARGE SCALE GENOMIC DNA]</scope>
    <source>
        <strain evidence="3 6">IFM 60648</strain>
    </source>
</reference>
<evidence type="ECO:0000256" key="1">
    <source>
        <dbReference type="SAM" id="MobiDB-lite"/>
    </source>
</evidence>
<dbReference type="EMBL" id="BLKI01000053">
    <property type="protein sequence ID" value="GFF86570.1"/>
    <property type="molecule type" value="Genomic_DNA"/>
</dbReference>
<proteinExistence type="predicted"/>
<dbReference type="Proteomes" id="UP000649114">
    <property type="component" value="Unassembled WGS sequence"/>
</dbReference>
<evidence type="ECO:0000313" key="6">
    <source>
        <dbReference type="Proteomes" id="UP000465220"/>
    </source>
</evidence>
<dbReference type="EMBL" id="BCLY01000008">
    <property type="protein sequence ID" value="GAQ07202.1"/>
    <property type="molecule type" value="Genomic_DNA"/>
</dbReference>
<evidence type="ECO:0008006" key="7">
    <source>
        <dbReference type="Google" id="ProtNLM"/>
    </source>
</evidence>
<feature type="compositionally biased region" description="Acidic residues" evidence="1">
    <location>
        <begin position="24"/>
        <end position="33"/>
    </location>
</feature>
<dbReference type="InterPro" id="IPR038883">
    <property type="entry name" value="AN11006-like"/>
</dbReference>
<gene>
    <name evidence="2" type="ORF">ALT_4523</name>
    <name evidence="4" type="ORF">CNMCM8927_009224</name>
    <name evidence="3" type="ORF">IFM60648_07753</name>
</gene>
<sequence length="310" mass="35746">MDSLSDAFEKVKIEGPPPQPDTSENQEDEDILEEESIPPTPFRFLDLPSEIRLRIYDLVLFTPYRLKPRRANGSVGASAKNPPIAPFRVRVSLFLVCRRIHDEATDYFYSALTFRLFPIQDWSRTPTVRALPARHKASVRTIELILGSSWTSPPREWVVNNRLGLEKMKRVRTLKVFLECDPSHPVFEGFRISPGFYTDFAGKILKQVLERLPHVVQVEFDGYPSVSKSGSLMKHLLHEARAAQKKILWGPERGWTDWDSEDEQKPNQVEFEEADCQNLVVTPRLAEDFLDAHRTLNLPHSQIDTLYDHQ</sequence>
<keyword evidence="6" id="KW-1185">Reference proteome</keyword>
<accession>A0AAN4PIA9</accession>
<dbReference type="Proteomes" id="UP000465220">
    <property type="component" value="Unassembled WGS sequence"/>
</dbReference>
<protein>
    <recommendedName>
        <fullName evidence="7">F-box domain-containing protein</fullName>
    </recommendedName>
</protein>
<dbReference type="PANTHER" id="PTHR42085:SF2">
    <property type="entry name" value="F-BOX DOMAIN-CONTAINING PROTEIN"/>
    <property type="match status" value="1"/>
</dbReference>
<evidence type="ECO:0000313" key="2">
    <source>
        <dbReference type="EMBL" id="GAQ07202.1"/>
    </source>
</evidence>
<dbReference type="AlphaFoldDB" id="A0AAN4PIA9"/>